<dbReference type="Proteomes" id="UP000184050">
    <property type="component" value="Unassembled WGS sequence"/>
</dbReference>
<dbReference type="GO" id="GO:0070403">
    <property type="term" value="F:NAD+ binding"/>
    <property type="evidence" value="ECO:0007669"/>
    <property type="project" value="InterPro"/>
</dbReference>
<dbReference type="GO" id="GO:0017136">
    <property type="term" value="F:histone deacetylase activity, NAD-dependent"/>
    <property type="evidence" value="ECO:0007669"/>
    <property type="project" value="TreeGrafter"/>
</dbReference>
<dbReference type="EMBL" id="FQZE01000014">
    <property type="protein sequence ID" value="SHJ23116.1"/>
    <property type="molecule type" value="Genomic_DNA"/>
</dbReference>
<comment type="caution">
    <text evidence="4">Lacks conserved residue(s) required for the propagation of feature annotation.</text>
</comment>
<dbReference type="PANTHER" id="PTHR11085:SF4">
    <property type="entry name" value="NAD-DEPENDENT PROTEIN DEACYLASE"/>
    <property type="match status" value="1"/>
</dbReference>
<keyword evidence="7" id="KW-1185">Reference proteome</keyword>
<gene>
    <name evidence="6" type="ORF">SAMN05444280_1144</name>
</gene>
<keyword evidence="3" id="KW-0520">NAD</keyword>
<dbReference type="CDD" id="cd01412">
    <property type="entry name" value="SIRT5_Af1_CobB"/>
    <property type="match status" value="1"/>
</dbReference>
<dbReference type="Gene3D" id="3.30.1600.10">
    <property type="entry name" value="SIR2/SIRT2 'Small Domain"/>
    <property type="match status" value="1"/>
</dbReference>
<organism evidence="6 7">
    <name type="scientific">Tangfeifania diversioriginum</name>
    <dbReference type="NCBI Taxonomy" id="1168035"/>
    <lineage>
        <taxon>Bacteria</taxon>
        <taxon>Pseudomonadati</taxon>
        <taxon>Bacteroidota</taxon>
        <taxon>Bacteroidia</taxon>
        <taxon>Marinilabiliales</taxon>
        <taxon>Prolixibacteraceae</taxon>
        <taxon>Tangfeifania</taxon>
    </lineage>
</organism>
<reference evidence="6 7" key="1">
    <citation type="submission" date="2016-11" db="EMBL/GenBank/DDBJ databases">
        <authorList>
            <person name="Jaros S."/>
            <person name="Januszkiewicz K."/>
            <person name="Wedrychowicz H."/>
        </authorList>
    </citation>
    <scope>NUCLEOTIDE SEQUENCE [LARGE SCALE GENOMIC DNA]</scope>
    <source>
        <strain evidence="6 7">DSM 27063</strain>
    </source>
</reference>
<evidence type="ECO:0000313" key="7">
    <source>
        <dbReference type="Proteomes" id="UP000184050"/>
    </source>
</evidence>
<accession>A0A1M6HLQ7</accession>
<dbReference type="AlphaFoldDB" id="A0A1M6HLQ7"/>
<evidence type="ECO:0000256" key="1">
    <source>
        <dbReference type="ARBA" id="ARBA00012928"/>
    </source>
</evidence>
<dbReference type="InterPro" id="IPR026590">
    <property type="entry name" value="Ssirtuin_cat_dom"/>
</dbReference>
<protein>
    <recommendedName>
        <fullName evidence="1">protein acetyllysine N-acetyltransferase</fullName>
        <ecNumber evidence="1">2.3.1.286</ecNumber>
    </recommendedName>
</protein>
<evidence type="ECO:0000256" key="4">
    <source>
        <dbReference type="PROSITE-ProRule" id="PRU00236"/>
    </source>
</evidence>
<evidence type="ECO:0000259" key="5">
    <source>
        <dbReference type="PROSITE" id="PS50305"/>
    </source>
</evidence>
<dbReference type="PROSITE" id="PS50305">
    <property type="entry name" value="SIRTUIN"/>
    <property type="match status" value="1"/>
</dbReference>
<feature type="domain" description="Deacetylase sirtuin-type" evidence="5">
    <location>
        <begin position="1"/>
        <end position="230"/>
    </location>
</feature>
<dbReference type="STRING" id="1168035.SAMN05444280_1144"/>
<name>A0A1M6HLQ7_9BACT</name>
<dbReference type="PANTHER" id="PTHR11085">
    <property type="entry name" value="NAD-DEPENDENT PROTEIN DEACYLASE SIRTUIN-5, MITOCHONDRIAL-RELATED"/>
    <property type="match status" value="1"/>
</dbReference>
<dbReference type="GO" id="GO:0036054">
    <property type="term" value="F:protein-malonyllysine demalonylase activity"/>
    <property type="evidence" value="ECO:0007669"/>
    <property type="project" value="InterPro"/>
</dbReference>
<dbReference type="InterPro" id="IPR029035">
    <property type="entry name" value="DHS-like_NAD/FAD-binding_dom"/>
</dbReference>
<evidence type="ECO:0000313" key="6">
    <source>
        <dbReference type="EMBL" id="SHJ23116.1"/>
    </source>
</evidence>
<keyword evidence="2" id="KW-0808">Transferase</keyword>
<evidence type="ECO:0000256" key="2">
    <source>
        <dbReference type="ARBA" id="ARBA00022679"/>
    </source>
</evidence>
<proteinExistence type="predicted"/>
<dbReference type="InterPro" id="IPR050134">
    <property type="entry name" value="NAD-dep_sirtuin_deacylases"/>
</dbReference>
<dbReference type="Pfam" id="PF02146">
    <property type="entry name" value="SIR2"/>
    <property type="match status" value="1"/>
</dbReference>
<dbReference type="RefSeq" id="WP_217652678.1">
    <property type="nucleotide sequence ID" value="NZ_FQZE01000014.1"/>
</dbReference>
<dbReference type="EC" id="2.3.1.286" evidence="1"/>
<dbReference type="GO" id="GO:0036055">
    <property type="term" value="F:protein-succinyllysine desuccinylase activity"/>
    <property type="evidence" value="ECO:0007669"/>
    <property type="project" value="InterPro"/>
</dbReference>
<dbReference type="InterPro" id="IPR003000">
    <property type="entry name" value="Sirtuin"/>
</dbReference>
<evidence type="ECO:0000256" key="3">
    <source>
        <dbReference type="ARBA" id="ARBA00023027"/>
    </source>
</evidence>
<dbReference type="SUPFAM" id="SSF52467">
    <property type="entry name" value="DHS-like NAD/FAD-binding domain"/>
    <property type="match status" value="1"/>
</dbReference>
<dbReference type="InterPro" id="IPR027546">
    <property type="entry name" value="Sirtuin_class_III"/>
</dbReference>
<dbReference type="InterPro" id="IPR026591">
    <property type="entry name" value="Sirtuin_cat_small_dom_sf"/>
</dbReference>
<sequence>MMKKKLVILSGSGISQESGLQTFRDMGGLWEQYEVNEVASPEAWKRDPELVLRFYNERRKQLWEAKPNAGHRGIAELEEWFDVNVITQNVDDLHEQAGSSRVIHLHGELRKARSTVDPKLVYTLKNWELKLGDKCEKGSQLRPHIVWFGESVDELQRAIPIVENADIFVVVGTSLVVYPAAGLVNYTKPAIPIFVVDPDSPEMFIKNVTYIHEKAGEGVQLLKSKLEKLK</sequence>
<dbReference type="Gene3D" id="3.40.50.1220">
    <property type="entry name" value="TPP-binding domain"/>
    <property type="match status" value="1"/>
</dbReference>